<organism evidence="2 3">
    <name type="scientific">Salmonella diarizonae</name>
    <dbReference type="NCBI Taxonomy" id="59204"/>
    <lineage>
        <taxon>Bacteria</taxon>
        <taxon>Pseudomonadati</taxon>
        <taxon>Pseudomonadota</taxon>
        <taxon>Gammaproteobacteria</taxon>
        <taxon>Enterobacterales</taxon>
        <taxon>Enterobacteriaceae</taxon>
        <taxon>Salmonella</taxon>
    </lineage>
</organism>
<evidence type="ECO:0000256" key="1">
    <source>
        <dbReference type="SAM" id="Phobius"/>
    </source>
</evidence>
<keyword evidence="1" id="KW-0472">Membrane</keyword>
<dbReference type="Proteomes" id="UP000254633">
    <property type="component" value="Unassembled WGS sequence"/>
</dbReference>
<evidence type="ECO:0000313" key="2">
    <source>
        <dbReference type="EMBL" id="SUG55786.1"/>
    </source>
</evidence>
<gene>
    <name evidence="2" type="ORF">NCTC10060_02933</name>
</gene>
<accession>A0A379U091</accession>
<keyword evidence="1" id="KW-1133">Transmembrane helix</keyword>
<feature type="transmembrane region" description="Helical" evidence="1">
    <location>
        <begin position="7"/>
        <end position="27"/>
    </location>
</feature>
<sequence length="31" mass="3489">MIEVFDAFAWSLLFGGLAVTVLYITALDRKQ</sequence>
<protein>
    <submittedName>
        <fullName evidence="2">Uncharacterized protein</fullName>
    </submittedName>
</protein>
<keyword evidence="1" id="KW-0812">Transmembrane</keyword>
<evidence type="ECO:0000313" key="3">
    <source>
        <dbReference type="Proteomes" id="UP000254633"/>
    </source>
</evidence>
<proteinExistence type="predicted"/>
<dbReference type="AlphaFoldDB" id="A0A379U091"/>
<reference evidence="2 3" key="1">
    <citation type="submission" date="2018-06" db="EMBL/GenBank/DDBJ databases">
        <authorList>
            <consortium name="Pathogen Informatics"/>
            <person name="Doyle S."/>
        </authorList>
    </citation>
    <scope>NUCLEOTIDE SEQUENCE [LARGE SCALE GENOMIC DNA]</scope>
    <source>
        <strain evidence="2 3">NCTC10060</strain>
    </source>
</reference>
<name>A0A379U091_SALDZ</name>
<dbReference type="EMBL" id="UGXH01000003">
    <property type="protein sequence ID" value="SUG55786.1"/>
    <property type="molecule type" value="Genomic_DNA"/>
</dbReference>